<evidence type="ECO:0000256" key="2">
    <source>
        <dbReference type="ARBA" id="ARBA00021315"/>
    </source>
</evidence>
<dbReference type="GO" id="GO:0005524">
    <property type="term" value="F:ATP binding"/>
    <property type="evidence" value="ECO:0007669"/>
    <property type="project" value="UniProtKB-KW"/>
</dbReference>
<evidence type="ECO:0000256" key="1">
    <source>
        <dbReference type="ARBA" id="ARBA00009441"/>
    </source>
</evidence>
<evidence type="ECO:0000313" key="8">
    <source>
        <dbReference type="EMBL" id="MPN57309.1"/>
    </source>
</evidence>
<proteinExistence type="inferred from homology"/>
<comment type="caution">
    <text evidence="8">The sequence shown here is derived from an EMBL/GenBank/DDBJ whole genome shotgun (WGS) entry which is preliminary data.</text>
</comment>
<dbReference type="GO" id="GO:0043590">
    <property type="term" value="C:bacterial nucleoid"/>
    <property type="evidence" value="ECO:0007669"/>
    <property type="project" value="TreeGrafter"/>
</dbReference>
<protein>
    <recommendedName>
        <fullName evidence="2">DNA repair protein RecN</fullName>
    </recommendedName>
    <alternativeName>
        <fullName evidence="7">Recombination protein N</fullName>
    </alternativeName>
</protein>
<evidence type="ECO:0000256" key="3">
    <source>
        <dbReference type="ARBA" id="ARBA00022741"/>
    </source>
</evidence>
<dbReference type="GO" id="GO:0009432">
    <property type="term" value="P:SOS response"/>
    <property type="evidence" value="ECO:0007669"/>
    <property type="project" value="TreeGrafter"/>
</dbReference>
<dbReference type="InterPro" id="IPR027417">
    <property type="entry name" value="P-loop_NTPase"/>
</dbReference>
<reference evidence="8" key="1">
    <citation type="submission" date="2019-08" db="EMBL/GenBank/DDBJ databases">
        <authorList>
            <person name="Kucharzyk K."/>
            <person name="Murdoch R.W."/>
            <person name="Higgins S."/>
            <person name="Loffler F."/>
        </authorList>
    </citation>
    <scope>NUCLEOTIDE SEQUENCE</scope>
</reference>
<keyword evidence="3" id="KW-0547">Nucleotide-binding</keyword>
<dbReference type="Gene3D" id="3.40.50.300">
    <property type="entry name" value="P-loop containing nucleotide triphosphate hydrolases"/>
    <property type="match status" value="1"/>
</dbReference>
<name>A0A645J3M9_9ZZZZ</name>
<comment type="similarity">
    <text evidence="1">Belongs to the RecN family.</text>
</comment>
<keyword evidence="4" id="KW-0227">DNA damage</keyword>
<gene>
    <name evidence="8" type="primary">recN_49</name>
    <name evidence="8" type="ORF">SDC9_205003</name>
</gene>
<dbReference type="PANTHER" id="PTHR11059">
    <property type="entry name" value="DNA REPAIR PROTEIN RECN"/>
    <property type="match status" value="1"/>
</dbReference>
<evidence type="ECO:0000256" key="6">
    <source>
        <dbReference type="ARBA" id="ARBA00023204"/>
    </source>
</evidence>
<evidence type="ECO:0000256" key="7">
    <source>
        <dbReference type="ARBA" id="ARBA00033408"/>
    </source>
</evidence>
<dbReference type="EMBL" id="VSSQ01128690">
    <property type="protein sequence ID" value="MPN57309.1"/>
    <property type="molecule type" value="Genomic_DNA"/>
</dbReference>
<dbReference type="InterPro" id="IPR004604">
    <property type="entry name" value="DNA_recomb/repair_RecN"/>
</dbReference>
<accession>A0A645J3M9</accession>
<dbReference type="AlphaFoldDB" id="A0A645J3M9"/>
<dbReference type="GO" id="GO:0006310">
    <property type="term" value="P:DNA recombination"/>
    <property type="evidence" value="ECO:0007669"/>
    <property type="project" value="InterPro"/>
</dbReference>
<dbReference type="GO" id="GO:0006281">
    <property type="term" value="P:DNA repair"/>
    <property type="evidence" value="ECO:0007669"/>
    <property type="project" value="UniProtKB-KW"/>
</dbReference>
<dbReference type="PANTHER" id="PTHR11059:SF0">
    <property type="entry name" value="DNA REPAIR PROTEIN RECN"/>
    <property type="match status" value="1"/>
</dbReference>
<evidence type="ECO:0000256" key="5">
    <source>
        <dbReference type="ARBA" id="ARBA00022840"/>
    </source>
</evidence>
<evidence type="ECO:0000256" key="4">
    <source>
        <dbReference type="ARBA" id="ARBA00022763"/>
    </source>
</evidence>
<keyword evidence="6" id="KW-0234">DNA repair</keyword>
<sequence length="80" mass="9194">MMELSRKTQVICITHLPQIAANADTHYCIEKSTSNERTFTTIKKLNYEQQKDEIARLIAGSNITEKTMEHATEIIELAKR</sequence>
<keyword evidence="5" id="KW-0067">ATP-binding</keyword>
<dbReference type="SUPFAM" id="SSF52540">
    <property type="entry name" value="P-loop containing nucleoside triphosphate hydrolases"/>
    <property type="match status" value="1"/>
</dbReference>
<organism evidence="8">
    <name type="scientific">bioreactor metagenome</name>
    <dbReference type="NCBI Taxonomy" id="1076179"/>
    <lineage>
        <taxon>unclassified sequences</taxon>
        <taxon>metagenomes</taxon>
        <taxon>ecological metagenomes</taxon>
    </lineage>
</organism>